<comment type="caution">
    <text evidence="2">The sequence shown here is derived from an EMBL/GenBank/DDBJ whole genome shotgun (WGS) entry which is preliminary data.</text>
</comment>
<accession>A0A9N7VWT0</accession>
<name>A0A9N7VWT0_PLEPL</name>
<reference evidence="2" key="1">
    <citation type="submission" date="2020-03" db="EMBL/GenBank/DDBJ databases">
        <authorList>
            <person name="Weist P."/>
        </authorList>
    </citation>
    <scope>NUCLEOTIDE SEQUENCE</scope>
</reference>
<evidence type="ECO:0000313" key="3">
    <source>
        <dbReference type="Proteomes" id="UP001153269"/>
    </source>
</evidence>
<keyword evidence="3" id="KW-1185">Reference proteome</keyword>
<gene>
    <name evidence="2" type="ORF">PLEPLA_LOCUS46443</name>
</gene>
<dbReference type="EMBL" id="CADEAL010004395">
    <property type="protein sequence ID" value="CAB1458613.1"/>
    <property type="molecule type" value="Genomic_DNA"/>
</dbReference>
<sequence>MEAAFVGTLSCCTVMKDGEQQRIGAPAVTLSFALSGEPSRVKQPEMRRRGPHVSPHINFLPETAHAEDEGCCGSTALKAMIRPDHGFSGAVKRGSGRQAGLAPSNREMPLKALRDKCVPWQRM</sequence>
<evidence type="ECO:0000256" key="1">
    <source>
        <dbReference type="SAM" id="MobiDB-lite"/>
    </source>
</evidence>
<organism evidence="2 3">
    <name type="scientific">Pleuronectes platessa</name>
    <name type="common">European plaice</name>
    <dbReference type="NCBI Taxonomy" id="8262"/>
    <lineage>
        <taxon>Eukaryota</taxon>
        <taxon>Metazoa</taxon>
        <taxon>Chordata</taxon>
        <taxon>Craniata</taxon>
        <taxon>Vertebrata</taxon>
        <taxon>Euteleostomi</taxon>
        <taxon>Actinopterygii</taxon>
        <taxon>Neopterygii</taxon>
        <taxon>Teleostei</taxon>
        <taxon>Neoteleostei</taxon>
        <taxon>Acanthomorphata</taxon>
        <taxon>Carangaria</taxon>
        <taxon>Pleuronectiformes</taxon>
        <taxon>Pleuronectoidei</taxon>
        <taxon>Pleuronectidae</taxon>
        <taxon>Pleuronectes</taxon>
    </lineage>
</organism>
<dbReference type="AlphaFoldDB" id="A0A9N7VWT0"/>
<feature type="region of interest" description="Disordered" evidence="1">
    <location>
        <begin position="36"/>
        <end position="55"/>
    </location>
</feature>
<feature type="compositionally biased region" description="Basic and acidic residues" evidence="1">
    <location>
        <begin position="39"/>
        <end position="48"/>
    </location>
</feature>
<protein>
    <submittedName>
        <fullName evidence="2">Uncharacterized protein</fullName>
    </submittedName>
</protein>
<dbReference type="Proteomes" id="UP001153269">
    <property type="component" value="Unassembled WGS sequence"/>
</dbReference>
<proteinExistence type="predicted"/>
<evidence type="ECO:0000313" key="2">
    <source>
        <dbReference type="EMBL" id="CAB1458613.1"/>
    </source>
</evidence>